<reference evidence="2" key="1">
    <citation type="submission" date="2024-01" db="EMBL/GenBank/DDBJ databases">
        <authorList>
            <person name="Webb A."/>
        </authorList>
    </citation>
    <scope>NUCLEOTIDE SEQUENCE</scope>
    <source>
        <strain evidence="2">Pm1</strain>
    </source>
</reference>
<dbReference type="EMBL" id="CAKLBY020000231">
    <property type="protein sequence ID" value="CAK7938590.1"/>
    <property type="molecule type" value="Genomic_DNA"/>
</dbReference>
<evidence type="ECO:0000313" key="2">
    <source>
        <dbReference type="EMBL" id="CAK7938590.1"/>
    </source>
</evidence>
<accession>A0AAV1UVJ2</accession>
<proteinExistence type="predicted"/>
<dbReference type="AlphaFoldDB" id="A0AAV1UVJ2"/>
<feature type="compositionally biased region" description="Basic and acidic residues" evidence="1">
    <location>
        <begin position="114"/>
        <end position="131"/>
    </location>
</feature>
<protein>
    <submittedName>
        <fullName evidence="2">Uncharacterized protein</fullName>
    </submittedName>
</protein>
<evidence type="ECO:0000256" key="1">
    <source>
        <dbReference type="SAM" id="MobiDB-lite"/>
    </source>
</evidence>
<organism evidence="2 3">
    <name type="scientific">Peronospora matthiolae</name>
    <dbReference type="NCBI Taxonomy" id="2874970"/>
    <lineage>
        <taxon>Eukaryota</taxon>
        <taxon>Sar</taxon>
        <taxon>Stramenopiles</taxon>
        <taxon>Oomycota</taxon>
        <taxon>Peronosporomycetes</taxon>
        <taxon>Peronosporales</taxon>
        <taxon>Peronosporaceae</taxon>
        <taxon>Peronospora</taxon>
    </lineage>
</organism>
<gene>
    <name evidence="2" type="ORF">PM001_LOCUS23740</name>
</gene>
<comment type="caution">
    <text evidence="2">The sequence shown here is derived from an EMBL/GenBank/DDBJ whole genome shotgun (WGS) entry which is preliminary data.</text>
</comment>
<name>A0AAV1UVJ2_9STRA</name>
<sequence length="158" mass="16696">MLAGSACDANAPIPTAEKWTLVEASASPTEAAKSARFQAARKVTRQVGFAGNTVVVRVVRWLAVEKWTLEGDCVEPTAAADAARLLDVRKLMLAEDSARPMEEAGAVRSQDAPRLTREEAGAERTAVRDAVDGGAVSNRPEVSRGSAQSTAGRVFALF</sequence>
<dbReference type="Proteomes" id="UP001162060">
    <property type="component" value="Unassembled WGS sequence"/>
</dbReference>
<evidence type="ECO:0000313" key="3">
    <source>
        <dbReference type="Proteomes" id="UP001162060"/>
    </source>
</evidence>
<feature type="region of interest" description="Disordered" evidence="1">
    <location>
        <begin position="99"/>
        <end position="151"/>
    </location>
</feature>